<sequence>MGHNGEAAPRVCVPANAVSVLIGLLCTLLKLPFTWYSVIIAIHFCIWAVF</sequence>
<protein>
    <submittedName>
        <fullName evidence="1">Uncharacterized protein</fullName>
    </submittedName>
</protein>
<accession>A0A6L9MV58</accession>
<proteinExistence type="predicted"/>
<evidence type="ECO:0000313" key="2">
    <source>
        <dbReference type="Proteomes" id="UP000478837"/>
    </source>
</evidence>
<evidence type="ECO:0000313" key="1">
    <source>
        <dbReference type="EMBL" id="NDW21957.1"/>
    </source>
</evidence>
<name>A0A6L9MV58_9ALTE</name>
<gene>
    <name evidence="1" type="ORF">GTW09_10525</name>
</gene>
<dbReference type="Proteomes" id="UP000478837">
    <property type="component" value="Unassembled WGS sequence"/>
</dbReference>
<reference evidence="1 2" key="1">
    <citation type="submission" date="2020-01" db="EMBL/GenBank/DDBJ databases">
        <title>Genomes of bacteria type strains.</title>
        <authorList>
            <person name="Chen J."/>
            <person name="Zhu S."/>
            <person name="Yang J."/>
        </authorList>
    </citation>
    <scope>NUCLEOTIDE SEQUENCE [LARGE SCALE GENOMIC DNA]</scope>
    <source>
        <strain evidence="1 2">LMG 22958</strain>
    </source>
</reference>
<dbReference type="AlphaFoldDB" id="A0A6L9MV58"/>
<keyword evidence="2" id="KW-1185">Reference proteome</keyword>
<comment type="caution">
    <text evidence="1">The sequence shown here is derived from an EMBL/GenBank/DDBJ whole genome shotgun (WGS) entry which is preliminary data.</text>
</comment>
<organism evidence="1 2">
    <name type="scientific">Alteromonas hispanica</name>
    <dbReference type="NCBI Taxonomy" id="315421"/>
    <lineage>
        <taxon>Bacteria</taxon>
        <taxon>Pseudomonadati</taxon>
        <taxon>Pseudomonadota</taxon>
        <taxon>Gammaproteobacteria</taxon>
        <taxon>Alteromonadales</taxon>
        <taxon>Alteromonadaceae</taxon>
        <taxon>Alteromonas/Salinimonas group</taxon>
        <taxon>Alteromonas</taxon>
    </lineage>
</organism>
<dbReference type="EMBL" id="JAAAWP010000005">
    <property type="protein sequence ID" value="NDW21957.1"/>
    <property type="molecule type" value="Genomic_DNA"/>
</dbReference>